<dbReference type="SUPFAM" id="SSF52113">
    <property type="entry name" value="BRCT domain"/>
    <property type="match status" value="1"/>
</dbReference>
<dbReference type="STRING" id="210143.A0A1R3FZS3"/>
<proteinExistence type="predicted"/>
<dbReference type="Gene3D" id="3.40.50.10190">
    <property type="entry name" value="BRCT domain"/>
    <property type="match status" value="1"/>
</dbReference>
<dbReference type="InterPro" id="IPR004274">
    <property type="entry name" value="FCP1_dom"/>
</dbReference>
<evidence type="ECO:0000259" key="8">
    <source>
        <dbReference type="PROSITE" id="PS50969"/>
    </source>
</evidence>
<organism evidence="9 10">
    <name type="scientific">Corchorus capsularis</name>
    <name type="common">Jute</name>
    <dbReference type="NCBI Taxonomy" id="210143"/>
    <lineage>
        <taxon>Eukaryota</taxon>
        <taxon>Viridiplantae</taxon>
        <taxon>Streptophyta</taxon>
        <taxon>Embryophyta</taxon>
        <taxon>Tracheophyta</taxon>
        <taxon>Spermatophyta</taxon>
        <taxon>Magnoliopsida</taxon>
        <taxon>eudicotyledons</taxon>
        <taxon>Gunneridae</taxon>
        <taxon>Pentapetalae</taxon>
        <taxon>rosids</taxon>
        <taxon>malvids</taxon>
        <taxon>Malvales</taxon>
        <taxon>Malvaceae</taxon>
        <taxon>Grewioideae</taxon>
        <taxon>Apeibeae</taxon>
        <taxon>Corchorus</taxon>
    </lineage>
</organism>
<dbReference type="Gene3D" id="3.40.50.1000">
    <property type="entry name" value="HAD superfamily/HAD-like"/>
    <property type="match status" value="1"/>
</dbReference>
<protein>
    <recommendedName>
        <fullName evidence="2">protein-serine/threonine phosphatase</fullName>
        <ecNumber evidence="2">3.1.3.16</ecNumber>
    </recommendedName>
</protein>
<dbReference type="PROSITE" id="PS50969">
    <property type="entry name" value="FCP1"/>
    <property type="match status" value="1"/>
</dbReference>
<evidence type="ECO:0000313" key="9">
    <source>
        <dbReference type="EMBL" id="OMO51325.1"/>
    </source>
</evidence>
<dbReference type="PANTHER" id="PTHR23081:SF36">
    <property type="entry name" value="RNA POLYMERASE II SUBUNIT A C-TERMINAL DOMAIN PHOSPHATASE"/>
    <property type="match status" value="1"/>
</dbReference>
<dbReference type="SUPFAM" id="SSF56784">
    <property type="entry name" value="HAD-like"/>
    <property type="match status" value="1"/>
</dbReference>
<evidence type="ECO:0000256" key="1">
    <source>
        <dbReference type="ARBA" id="ARBA00004123"/>
    </source>
</evidence>
<evidence type="ECO:0000313" key="10">
    <source>
        <dbReference type="Proteomes" id="UP000188268"/>
    </source>
</evidence>
<dbReference type="EC" id="3.1.3.16" evidence="2"/>
<comment type="catalytic activity">
    <reaction evidence="5">
        <text>O-phospho-L-seryl-[protein] + H2O = L-seryl-[protein] + phosphate</text>
        <dbReference type="Rhea" id="RHEA:20629"/>
        <dbReference type="Rhea" id="RHEA-COMP:9863"/>
        <dbReference type="Rhea" id="RHEA-COMP:11604"/>
        <dbReference type="ChEBI" id="CHEBI:15377"/>
        <dbReference type="ChEBI" id="CHEBI:29999"/>
        <dbReference type="ChEBI" id="CHEBI:43474"/>
        <dbReference type="ChEBI" id="CHEBI:83421"/>
        <dbReference type="EC" id="3.1.3.16"/>
    </reaction>
</comment>
<dbReference type="InterPro" id="IPR039189">
    <property type="entry name" value="Fcp1"/>
</dbReference>
<feature type="domain" description="BRCT" evidence="7">
    <location>
        <begin position="301"/>
        <end position="385"/>
    </location>
</feature>
<reference evidence="9 10" key="1">
    <citation type="submission" date="2013-09" db="EMBL/GenBank/DDBJ databases">
        <title>Corchorus capsularis genome sequencing.</title>
        <authorList>
            <person name="Alam M."/>
            <person name="Haque M.S."/>
            <person name="Islam M.S."/>
            <person name="Emdad E.M."/>
            <person name="Islam M.M."/>
            <person name="Ahmed B."/>
            <person name="Halim A."/>
            <person name="Hossen Q.M.M."/>
            <person name="Hossain M.Z."/>
            <person name="Ahmed R."/>
            <person name="Khan M.M."/>
            <person name="Islam R."/>
            <person name="Rashid M.M."/>
            <person name="Khan S.A."/>
            <person name="Rahman M.S."/>
            <person name="Alam M."/>
        </authorList>
    </citation>
    <scope>NUCLEOTIDE SEQUENCE [LARGE SCALE GENOMIC DNA]</scope>
    <source>
        <strain evidence="10">cv. CVL-1</strain>
        <tissue evidence="9">Whole seedling</tissue>
    </source>
</reference>
<evidence type="ECO:0000256" key="3">
    <source>
        <dbReference type="ARBA" id="ARBA00022801"/>
    </source>
</evidence>
<comment type="catalytic activity">
    <reaction evidence="6">
        <text>O-phospho-L-threonyl-[protein] + H2O = L-threonyl-[protein] + phosphate</text>
        <dbReference type="Rhea" id="RHEA:47004"/>
        <dbReference type="Rhea" id="RHEA-COMP:11060"/>
        <dbReference type="Rhea" id="RHEA-COMP:11605"/>
        <dbReference type="ChEBI" id="CHEBI:15377"/>
        <dbReference type="ChEBI" id="CHEBI:30013"/>
        <dbReference type="ChEBI" id="CHEBI:43474"/>
        <dbReference type="ChEBI" id="CHEBI:61977"/>
        <dbReference type="EC" id="3.1.3.16"/>
    </reaction>
</comment>
<keyword evidence="10" id="KW-1185">Reference proteome</keyword>
<dbReference type="Pfam" id="PF03031">
    <property type="entry name" value="NIF"/>
    <property type="match status" value="1"/>
</dbReference>
<dbReference type="EMBL" id="AWWV01015861">
    <property type="protein sequence ID" value="OMO51325.1"/>
    <property type="molecule type" value="Genomic_DNA"/>
</dbReference>
<dbReference type="Pfam" id="PF00533">
    <property type="entry name" value="BRCT"/>
    <property type="match status" value="1"/>
</dbReference>
<keyword evidence="3" id="KW-0378">Hydrolase</keyword>
<evidence type="ECO:0000256" key="5">
    <source>
        <dbReference type="ARBA" id="ARBA00047761"/>
    </source>
</evidence>
<evidence type="ECO:0000256" key="2">
    <source>
        <dbReference type="ARBA" id="ARBA00013081"/>
    </source>
</evidence>
<dbReference type="OrthoDB" id="10249888at2759"/>
<dbReference type="Gramene" id="OMO51325">
    <property type="protein sequence ID" value="OMO51325"/>
    <property type="gene ID" value="CCACVL1_29851"/>
</dbReference>
<dbReference type="AlphaFoldDB" id="A0A1R3FZS3"/>
<keyword evidence="4" id="KW-0539">Nucleus</keyword>
<sequence>MGVAVDDPAANFPSVLSIKEERGVLDLLHQLQQYPHGTQDLDTSISSQSTCPHPALVNGVCYDCRQKIEIEDAFGLEFSYLHMGLNLSHSEIHRLRCLESKKQLSQKKLHLVLDIDSTLLQSFPPKQASELGLSKNHKDTKDLGWQVVKLRPFVLEFLEKASAMFEMYLYTLGSRPYAEEIAEILDPQGVCFNYRIISSDDNPYRIITHHNPNGVEVKTLGFVLGEESNILILDDNAEVWPDHVRNLILMKEFVFTGTKTDETEMNTLILGEILEVLQTIHSLYFQQDVGCRDVRKLAREVRSNVLRGCNLYMKQVKDSEFWDVAKALGATCCSELNSCVTHLVSCETGTKDYNWGVKNKKFLVHERWIEDAYYLWQRLPEENYL</sequence>
<dbReference type="InterPro" id="IPR023214">
    <property type="entry name" value="HAD_sf"/>
</dbReference>
<dbReference type="GO" id="GO:0005634">
    <property type="term" value="C:nucleus"/>
    <property type="evidence" value="ECO:0007669"/>
    <property type="project" value="UniProtKB-SubCell"/>
</dbReference>
<evidence type="ECO:0000256" key="4">
    <source>
        <dbReference type="ARBA" id="ARBA00023242"/>
    </source>
</evidence>
<dbReference type="PANTHER" id="PTHR23081">
    <property type="entry name" value="RNA POLYMERASE II CTD PHOSPHATASE"/>
    <property type="match status" value="1"/>
</dbReference>
<dbReference type="InterPro" id="IPR036420">
    <property type="entry name" value="BRCT_dom_sf"/>
</dbReference>
<dbReference type="PROSITE" id="PS50172">
    <property type="entry name" value="BRCT"/>
    <property type="match status" value="1"/>
</dbReference>
<accession>A0A1R3FZS3</accession>
<dbReference type="InterPro" id="IPR001357">
    <property type="entry name" value="BRCT_dom"/>
</dbReference>
<dbReference type="OMA" id="HERWIED"/>
<dbReference type="CDD" id="cd07521">
    <property type="entry name" value="HAD_FCP1-like"/>
    <property type="match status" value="1"/>
</dbReference>
<evidence type="ECO:0000259" key="7">
    <source>
        <dbReference type="PROSITE" id="PS50172"/>
    </source>
</evidence>
<gene>
    <name evidence="9" type="ORF">CCACVL1_29851</name>
</gene>
<evidence type="ECO:0000256" key="6">
    <source>
        <dbReference type="ARBA" id="ARBA00048336"/>
    </source>
</evidence>
<dbReference type="SMART" id="SM00577">
    <property type="entry name" value="CPDc"/>
    <property type="match status" value="1"/>
</dbReference>
<feature type="domain" description="FCP1 homology" evidence="8">
    <location>
        <begin position="104"/>
        <end position="277"/>
    </location>
</feature>
<dbReference type="InterPro" id="IPR036412">
    <property type="entry name" value="HAD-like_sf"/>
</dbReference>
<comment type="subcellular location">
    <subcellularLocation>
        <location evidence="1">Nucleus</location>
    </subcellularLocation>
</comment>
<name>A0A1R3FZS3_COCAP</name>
<dbReference type="Proteomes" id="UP000188268">
    <property type="component" value="Unassembled WGS sequence"/>
</dbReference>
<dbReference type="GO" id="GO:0008420">
    <property type="term" value="F:RNA polymerase II CTD heptapeptide repeat phosphatase activity"/>
    <property type="evidence" value="ECO:0007669"/>
    <property type="project" value="InterPro"/>
</dbReference>
<comment type="caution">
    <text evidence="9">The sequence shown here is derived from an EMBL/GenBank/DDBJ whole genome shotgun (WGS) entry which is preliminary data.</text>
</comment>